<protein>
    <submittedName>
        <fullName evidence="2">Uncharacterized protein</fullName>
    </submittedName>
</protein>
<organism evidence="2 3">
    <name type="scientific">Anisodus tanguticus</name>
    <dbReference type="NCBI Taxonomy" id="243964"/>
    <lineage>
        <taxon>Eukaryota</taxon>
        <taxon>Viridiplantae</taxon>
        <taxon>Streptophyta</taxon>
        <taxon>Embryophyta</taxon>
        <taxon>Tracheophyta</taxon>
        <taxon>Spermatophyta</taxon>
        <taxon>Magnoliopsida</taxon>
        <taxon>eudicotyledons</taxon>
        <taxon>Gunneridae</taxon>
        <taxon>Pentapetalae</taxon>
        <taxon>asterids</taxon>
        <taxon>lamiids</taxon>
        <taxon>Solanales</taxon>
        <taxon>Solanaceae</taxon>
        <taxon>Solanoideae</taxon>
        <taxon>Hyoscyameae</taxon>
        <taxon>Anisodus</taxon>
    </lineage>
</organism>
<sequence>MDSLAFVLGAFHWLRSSVCNFVVSFSISNMVYGEIPLQEELVDPKSQVAPHRVSFGIKTSYSSPDNEPCEANTLIDCSLSGAFADLLGFEDVNRKVILGQELVGYVMYLGWLTCKECWMKQAWCPYDYGVERIFKNLPETTILLLRNRLRNRSLALAEKESIEAQSLDTSPQHRSAKLSAEAPSPLRGISAGAKTEHNFRAQTCEPTFAEADT</sequence>
<evidence type="ECO:0000313" key="2">
    <source>
        <dbReference type="EMBL" id="KAK4368698.1"/>
    </source>
</evidence>
<comment type="caution">
    <text evidence="2">The sequence shown here is derived from an EMBL/GenBank/DDBJ whole genome shotgun (WGS) entry which is preliminary data.</text>
</comment>
<dbReference type="EMBL" id="JAVYJV010000006">
    <property type="protein sequence ID" value="KAK4368698.1"/>
    <property type="molecule type" value="Genomic_DNA"/>
</dbReference>
<dbReference type="Proteomes" id="UP001291623">
    <property type="component" value="Unassembled WGS sequence"/>
</dbReference>
<keyword evidence="3" id="KW-1185">Reference proteome</keyword>
<name>A0AAE1SDC4_9SOLA</name>
<gene>
    <name evidence="2" type="ORF">RND71_012490</name>
</gene>
<evidence type="ECO:0000256" key="1">
    <source>
        <dbReference type="SAM" id="MobiDB-lite"/>
    </source>
</evidence>
<reference evidence="2" key="1">
    <citation type="submission" date="2023-12" db="EMBL/GenBank/DDBJ databases">
        <title>Genome assembly of Anisodus tanguticus.</title>
        <authorList>
            <person name="Wang Y.-J."/>
        </authorList>
    </citation>
    <scope>NUCLEOTIDE SEQUENCE</scope>
    <source>
        <strain evidence="2">KB-2021</strain>
        <tissue evidence="2">Leaf</tissue>
    </source>
</reference>
<accession>A0AAE1SDC4</accession>
<dbReference type="AlphaFoldDB" id="A0AAE1SDC4"/>
<feature type="region of interest" description="Disordered" evidence="1">
    <location>
        <begin position="165"/>
        <end position="197"/>
    </location>
</feature>
<proteinExistence type="predicted"/>
<evidence type="ECO:0000313" key="3">
    <source>
        <dbReference type="Proteomes" id="UP001291623"/>
    </source>
</evidence>